<evidence type="ECO:0000313" key="11">
    <source>
        <dbReference type="EMBL" id="KAJ9144491.1"/>
    </source>
</evidence>
<name>A0AA38RMJ2_9PEZI</name>
<dbReference type="Pfam" id="PF13364">
    <property type="entry name" value="BetaGal_ABD2"/>
    <property type="match status" value="2"/>
</dbReference>
<evidence type="ECO:0000313" key="12">
    <source>
        <dbReference type="Proteomes" id="UP001174694"/>
    </source>
</evidence>
<dbReference type="EC" id="3.2.1.23" evidence="3"/>
<gene>
    <name evidence="11" type="ORF">NKR23_g5952</name>
</gene>
<sequence>MVHLQQIWPSSWASYATLFCLLLTVQGAAQIEWPVRTTNYTDAVQWDHYSHIINGQRVFLFGGEMHPFRIPVPELWEDILQKMKAMGMNAVSFYSHWGYHEPIPGQVDVETGARNIGRLLEYARENGLFVTARPGPYINGELNAGGFPLWLTTGAYGTLRNNDSAYTTAWEIYQSKIAQVVAAFQIHRNGTVIHYQIENELSSQWLDKTSKTPDEVHIDYMKLLEANARANGIELPLTHNSPSGDWSWSRDWDTVGAGGDVDIHGYDTYPLCWSCNVSQCSTSHPAFNLLNYVSYFDTYSPYQPSYMPEFQGGRVVPLTGFPDGCADTVGLEFRNLYYRHNIDQRVTAIMSYMTYGGTSWGWLGVPFLGTSYDYSAPIAEDRTLRDSFFEMKNLALFTRVAVDLRKADRIASRTNYTTDPSVSATELRNPDTGAGFYIVRHNDSTSAVPVTFKILLETSVGKVTVPTYATGVTITGHIAKILVTDFKIGKESVIYSTAEVLTYSLIDGETTLVLWTAPGESGEFYITGASHGELLWTNSSSCNVRFHAADKGVIVTFNQAAGLTVAQVGKVRVLIADRSVANFVYVPTLSADPLAETNQTIIVSGPYLVRGAMIESDTIYVTGDTVNSTHIEVFCPREVKSIAWNGRILDTHRTAYGSLRSSLYGPVSLTLPEIGPWKGQDSLPEVFSNYSDTSRAWVDANHNTTHNDKSGTVPYLYNDEYGFHTGSFIYRGRFNGTATGASMTVYGGQSAGYSVYLNGHFVAASTDSASASASLDVTFPVEALDGSGLNLLTIVADTSGHDQVDKATLLRGIYKINLKNATGPGFSSWRMAGTAGGADGVYLDPVRCPYNEGGWYAERLGWHLPGFDDSSWPVSSPSDPFTNATVRFYRTVVPLHIPTHHDASISFTLDNLGASAAVRALLYVNGYQYGRYNPLVNTATKFPVPPGILNYNGDNTIGLLVWAQSTEGAAVSVNWTISQVRESSFSPRIDSDSLQPRWSPNRLNYA</sequence>
<keyword evidence="4 9" id="KW-0732">Signal</keyword>
<dbReference type="PRINTS" id="PR00742">
    <property type="entry name" value="GLHYDRLASE35"/>
</dbReference>
<dbReference type="SUPFAM" id="SSF51011">
    <property type="entry name" value="Glycosyl hydrolase domain"/>
    <property type="match status" value="1"/>
</dbReference>
<dbReference type="SUPFAM" id="SSF49785">
    <property type="entry name" value="Galactose-binding domain-like"/>
    <property type="match status" value="2"/>
</dbReference>
<dbReference type="EMBL" id="JANBVO010000016">
    <property type="protein sequence ID" value="KAJ9144491.1"/>
    <property type="molecule type" value="Genomic_DNA"/>
</dbReference>
<evidence type="ECO:0000256" key="5">
    <source>
        <dbReference type="ARBA" id="ARBA00022801"/>
    </source>
</evidence>
<reference evidence="11" key="1">
    <citation type="submission" date="2022-07" db="EMBL/GenBank/DDBJ databases">
        <title>Fungi with potential for degradation of polypropylene.</title>
        <authorList>
            <person name="Gostincar C."/>
        </authorList>
    </citation>
    <scope>NUCLEOTIDE SEQUENCE</scope>
    <source>
        <strain evidence="11">EXF-13308</strain>
    </source>
</reference>
<accession>A0AA38RMJ2</accession>
<dbReference type="GO" id="GO:0004565">
    <property type="term" value="F:beta-galactosidase activity"/>
    <property type="evidence" value="ECO:0007669"/>
    <property type="project" value="UniProtKB-EC"/>
</dbReference>
<feature type="signal peptide" evidence="9">
    <location>
        <begin position="1"/>
        <end position="27"/>
    </location>
</feature>
<dbReference type="FunFam" id="3.20.20.80:FF:000040">
    <property type="entry name" value="Beta-galactosidase A"/>
    <property type="match status" value="1"/>
</dbReference>
<dbReference type="Pfam" id="PF10435">
    <property type="entry name" value="BetaGal_dom2"/>
    <property type="match status" value="1"/>
</dbReference>
<evidence type="ECO:0000259" key="10">
    <source>
        <dbReference type="SMART" id="SM01029"/>
    </source>
</evidence>
<dbReference type="Pfam" id="PF13363">
    <property type="entry name" value="BetaGal_dom3"/>
    <property type="match status" value="1"/>
</dbReference>
<dbReference type="InterPro" id="IPR031330">
    <property type="entry name" value="Gly_Hdrlase_35_cat"/>
</dbReference>
<dbReference type="SUPFAM" id="SSF117100">
    <property type="entry name" value="Beta-galactosidase LacA, domain 3"/>
    <property type="match status" value="1"/>
</dbReference>
<dbReference type="Gene3D" id="2.60.120.260">
    <property type="entry name" value="Galactose-binding domain-like"/>
    <property type="match status" value="2"/>
</dbReference>
<dbReference type="Gene3D" id="3.20.20.80">
    <property type="entry name" value="Glycosidases"/>
    <property type="match status" value="1"/>
</dbReference>
<keyword evidence="5 11" id="KW-0378">Hydrolase</keyword>
<dbReference type="InterPro" id="IPR025300">
    <property type="entry name" value="BetaGal_jelly_roll_dom"/>
</dbReference>
<evidence type="ECO:0000256" key="9">
    <source>
        <dbReference type="SAM" id="SignalP"/>
    </source>
</evidence>
<dbReference type="SUPFAM" id="SSF51445">
    <property type="entry name" value="(Trans)glycosidases"/>
    <property type="match status" value="1"/>
</dbReference>
<dbReference type="InterPro" id="IPR025972">
    <property type="entry name" value="BetaGal_dom3"/>
</dbReference>
<evidence type="ECO:0000256" key="4">
    <source>
        <dbReference type="ARBA" id="ARBA00022729"/>
    </source>
</evidence>
<dbReference type="Pfam" id="PF01301">
    <property type="entry name" value="Glyco_hydro_35"/>
    <property type="match status" value="1"/>
</dbReference>
<evidence type="ECO:0000256" key="3">
    <source>
        <dbReference type="ARBA" id="ARBA00012756"/>
    </source>
</evidence>
<keyword evidence="6" id="KW-0325">Glycoprotein</keyword>
<comment type="catalytic activity">
    <reaction evidence="1">
        <text>Hydrolysis of terminal non-reducing beta-D-galactose residues in beta-D-galactosides.</text>
        <dbReference type="EC" id="3.2.1.23"/>
    </reaction>
</comment>
<comment type="caution">
    <text evidence="11">The sequence shown here is derived from an EMBL/GenBank/DDBJ whole genome shotgun (WGS) entry which is preliminary data.</text>
</comment>
<dbReference type="Proteomes" id="UP001174694">
    <property type="component" value="Unassembled WGS sequence"/>
</dbReference>
<evidence type="ECO:0000256" key="6">
    <source>
        <dbReference type="ARBA" id="ARBA00023180"/>
    </source>
</evidence>
<feature type="domain" description="Beta-galactosidase" evidence="10">
    <location>
        <begin position="403"/>
        <end position="583"/>
    </location>
</feature>
<comment type="similarity">
    <text evidence="2 8">Belongs to the glycosyl hydrolase 35 family.</text>
</comment>
<dbReference type="GO" id="GO:0005975">
    <property type="term" value="P:carbohydrate metabolic process"/>
    <property type="evidence" value="ECO:0007669"/>
    <property type="project" value="InterPro"/>
</dbReference>
<dbReference type="Gene3D" id="2.60.390.10">
    <property type="entry name" value="Beta-galactosidase, domain 3"/>
    <property type="match status" value="1"/>
</dbReference>
<dbReference type="InterPro" id="IPR036833">
    <property type="entry name" value="BetaGal_dom3_sf"/>
</dbReference>
<feature type="chain" id="PRO_5041393040" description="beta-galactosidase" evidence="9">
    <location>
        <begin position="28"/>
        <end position="1006"/>
    </location>
</feature>
<dbReference type="InterPro" id="IPR001944">
    <property type="entry name" value="Glycoside_Hdrlase_35"/>
</dbReference>
<proteinExistence type="inferred from homology"/>
<dbReference type="InterPro" id="IPR037110">
    <property type="entry name" value="Betagal_dom2_sf"/>
</dbReference>
<dbReference type="Gene3D" id="2.102.20.10">
    <property type="entry name" value="Beta-galactosidase, domain 2"/>
    <property type="match status" value="1"/>
</dbReference>
<organism evidence="11 12">
    <name type="scientific">Pleurostoma richardsiae</name>
    <dbReference type="NCBI Taxonomy" id="41990"/>
    <lineage>
        <taxon>Eukaryota</taxon>
        <taxon>Fungi</taxon>
        <taxon>Dikarya</taxon>
        <taxon>Ascomycota</taxon>
        <taxon>Pezizomycotina</taxon>
        <taxon>Sordariomycetes</taxon>
        <taxon>Sordariomycetidae</taxon>
        <taxon>Calosphaeriales</taxon>
        <taxon>Pleurostomataceae</taxon>
        <taxon>Pleurostoma</taxon>
    </lineage>
</organism>
<dbReference type="InterPro" id="IPR017853">
    <property type="entry name" value="GH"/>
</dbReference>
<dbReference type="SMART" id="SM01029">
    <property type="entry name" value="BetaGal_dom2"/>
    <property type="match status" value="1"/>
</dbReference>
<protein>
    <recommendedName>
        <fullName evidence="3">beta-galactosidase</fullName>
        <ecNumber evidence="3">3.2.1.23</ecNumber>
    </recommendedName>
</protein>
<evidence type="ECO:0000256" key="7">
    <source>
        <dbReference type="ARBA" id="ARBA00023295"/>
    </source>
</evidence>
<evidence type="ECO:0000256" key="8">
    <source>
        <dbReference type="RuleBase" id="RU003679"/>
    </source>
</evidence>
<dbReference type="PANTHER" id="PTHR23421">
    <property type="entry name" value="BETA-GALACTOSIDASE RELATED"/>
    <property type="match status" value="1"/>
</dbReference>
<dbReference type="InterPro" id="IPR008979">
    <property type="entry name" value="Galactose-bd-like_sf"/>
</dbReference>
<keyword evidence="7" id="KW-0326">Glycosidase</keyword>
<evidence type="ECO:0000256" key="1">
    <source>
        <dbReference type="ARBA" id="ARBA00001412"/>
    </source>
</evidence>
<dbReference type="InterPro" id="IPR018954">
    <property type="entry name" value="Betagal_dom2"/>
</dbReference>
<evidence type="ECO:0000256" key="2">
    <source>
        <dbReference type="ARBA" id="ARBA00009809"/>
    </source>
</evidence>
<keyword evidence="12" id="KW-1185">Reference proteome</keyword>
<dbReference type="AlphaFoldDB" id="A0AA38RMJ2"/>